<keyword evidence="3" id="KW-0998">Cell outer membrane</keyword>
<dbReference type="PANTHER" id="PTHR30329:SF21">
    <property type="entry name" value="LIPOPROTEIN YIAD-RELATED"/>
    <property type="match status" value="1"/>
</dbReference>
<dbReference type="PROSITE" id="PS51123">
    <property type="entry name" value="OMPA_2"/>
    <property type="match status" value="1"/>
</dbReference>
<dbReference type="InterPro" id="IPR036737">
    <property type="entry name" value="OmpA-like_sf"/>
</dbReference>
<organism evidence="7 8">
    <name type="scientific">Thiorhodococcus minor</name>
    <dbReference type="NCBI Taxonomy" id="57489"/>
    <lineage>
        <taxon>Bacteria</taxon>
        <taxon>Pseudomonadati</taxon>
        <taxon>Pseudomonadota</taxon>
        <taxon>Gammaproteobacteria</taxon>
        <taxon>Chromatiales</taxon>
        <taxon>Chromatiaceae</taxon>
        <taxon>Thiorhodococcus</taxon>
    </lineage>
</organism>
<comment type="caution">
    <text evidence="7">The sequence shown here is derived from an EMBL/GenBank/DDBJ whole genome shotgun (WGS) entry which is preliminary data.</text>
</comment>
<name>A0A6M0JYU6_9GAMM</name>
<accession>A0A6M0JYU6</accession>
<gene>
    <name evidence="7" type="ORF">G3446_12345</name>
</gene>
<dbReference type="Gene3D" id="3.30.1330.60">
    <property type="entry name" value="OmpA-like domain"/>
    <property type="match status" value="1"/>
</dbReference>
<dbReference type="InterPro" id="IPR006664">
    <property type="entry name" value="OMP_bac"/>
</dbReference>
<dbReference type="PANTHER" id="PTHR30329">
    <property type="entry name" value="STATOR ELEMENT OF FLAGELLAR MOTOR COMPLEX"/>
    <property type="match status" value="1"/>
</dbReference>
<sequence length="189" mass="21006">MRKQLKMKSLASVAATFAVATLLSAPLAATASDYMMEHFWSAKPEGTAWVTNYGECWQSLHGPNDLEPCVQPVVPAEFTVRLNFEFDKYRMENVVNDGELARLDDYIANVNATQAREQISLSGHTDAKGSEAYNYQLGLRRAQAVQDYMISRGIPAGDIVSVESRGELDMLPGVDIYSVEQRRVKILAQ</sequence>
<dbReference type="GO" id="GO:0009279">
    <property type="term" value="C:cell outer membrane"/>
    <property type="evidence" value="ECO:0007669"/>
    <property type="project" value="UniProtKB-SubCell"/>
</dbReference>
<dbReference type="EMBL" id="JAAIJQ010000032">
    <property type="protein sequence ID" value="NEV62670.1"/>
    <property type="molecule type" value="Genomic_DNA"/>
</dbReference>
<evidence type="ECO:0000256" key="1">
    <source>
        <dbReference type="ARBA" id="ARBA00004442"/>
    </source>
</evidence>
<dbReference type="CDD" id="cd07185">
    <property type="entry name" value="OmpA_C-like"/>
    <property type="match status" value="1"/>
</dbReference>
<dbReference type="PRINTS" id="PR01021">
    <property type="entry name" value="OMPADOMAIN"/>
</dbReference>
<evidence type="ECO:0000256" key="5">
    <source>
        <dbReference type="SAM" id="SignalP"/>
    </source>
</evidence>
<dbReference type="AlphaFoldDB" id="A0A6M0JYU6"/>
<evidence type="ECO:0000313" key="8">
    <source>
        <dbReference type="Proteomes" id="UP000483379"/>
    </source>
</evidence>
<reference evidence="7 8" key="1">
    <citation type="submission" date="2020-02" db="EMBL/GenBank/DDBJ databases">
        <title>Genome sequences of Thiorhodococcus mannitoliphagus and Thiorhodococcus minor, purple sulfur photosynthetic bacteria in the gammaproteobacterial family, Chromatiaceae.</title>
        <authorList>
            <person name="Aviles F.A."/>
            <person name="Meyer T.E."/>
            <person name="Kyndt J.A."/>
        </authorList>
    </citation>
    <scope>NUCLEOTIDE SEQUENCE [LARGE SCALE GENOMIC DNA]</scope>
    <source>
        <strain evidence="7 8">DSM 11518</strain>
    </source>
</reference>
<dbReference type="RefSeq" id="WP_164453138.1">
    <property type="nucleotide sequence ID" value="NZ_JAAIJQ010000032.1"/>
</dbReference>
<protein>
    <submittedName>
        <fullName evidence="7">OmpA family protein</fullName>
    </submittedName>
</protein>
<dbReference type="SUPFAM" id="SSF103088">
    <property type="entry name" value="OmpA-like"/>
    <property type="match status" value="1"/>
</dbReference>
<keyword evidence="8" id="KW-1185">Reference proteome</keyword>
<evidence type="ECO:0000313" key="7">
    <source>
        <dbReference type="EMBL" id="NEV62670.1"/>
    </source>
</evidence>
<feature type="chain" id="PRO_5027123329" evidence="5">
    <location>
        <begin position="32"/>
        <end position="189"/>
    </location>
</feature>
<keyword evidence="5" id="KW-0732">Signal</keyword>
<dbReference type="InterPro" id="IPR050330">
    <property type="entry name" value="Bact_OuterMem_StrucFunc"/>
</dbReference>
<keyword evidence="2 4" id="KW-0472">Membrane</keyword>
<dbReference type="Pfam" id="PF00691">
    <property type="entry name" value="OmpA"/>
    <property type="match status" value="1"/>
</dbReference>
<feature type="signal peptide" evidence="5">
    <location>
        <begin position="1"/>
        <end position="31"/>
    </location>
</feature>
<proteinExistence type="predicted"/>
<evidence type="ECO:0000259" key="6">
    <source>
        <dbReference type="PROSITE" id="PS51123"/>
    </source>
</evidence>
<evidence type="ECO:0000256" key="2">
    <source>
        <dbReference type="ARBA" id="ARBA00023136"/>
    </source>
</evidence>
<dbReference type="Proteomes" id="UP000483379">
    <property type="component" value="Unassembled WGS sequence"/>
</dbReference>
<comment type="subcellular location">
    <subcellularLocation>
        <location evidence="1">Cell outer membrane</location>
    </subcellularLocation>
</comment>
<evidence type="ECO:0000256" key="3">
    <source>
        <dbReference type="ARBA" id="ARBA00023237"/>
    </source>
</evidence>
<evidence type="ECO:0000256" key="4">
    <source>
        <dbReference type="PROSITE-ProRule" id="PRU00473"/>
    </source>
</evidence>
<dbReference type="InterPro" id="IPR006665">
    <property type="entry name" value="OmpA-like"/>
</dbReference>
<feature type="domain" description="OmpA-like" evidence="6">
    <location>
        <begin position="71"/>
        <end position="189"/>
    </location>
</feature>